<sequence length="255" mass="29063">MSTGILINARLGSTRLKKKHLLPINDKPILSYLLDRIAVEFKNELVTKQVKIVIATSDEPMNALFEEIQKDGISVFYGSLYNIPLRHLQAAEKFCFDRIISVDGDDILCSTHGMRLIYHQLSSGSAYAKTSSLPFGMNSFGYTTNFLRKSLANHSHKLLETGWGRIFNSATPTEIAVPFAVQNDLLRFTLDYQEDYKFFKELITALGDKVYTATDEEIVDLVLEGKLYEINESITREYWDNFYRNMESEVGSNES</sequence>
<protein>
    <recommendedName>
        <fullName evidence="3">NTP transferase domain-containing protein</fullName>
    </recommendedName>
</protein>
<evidence type="ECO:0000313" key="1">
    <source>
        <dbReference type="EMBL" id="QNB47011.1"/>
    </source>
</evidence>
<proteinExistence type="predicted"/>
<reference evidence="1 2" key="1">
    <citation type="journal article" date="2019" name="Front. Microbiol.">
        <title>Thermoanaerosceptrum fracticalcis gen. nov. sp. nov., a Novel Fumarate-Fermenting Microorganism From a Deep Fractured Carbonate Aquifer of the US Great Basin.</title>
        <authorList>
            <person name="Hamilton-Brehm S.D."/>
            <person name="Stewart L.E."/>
            <person name="Zavarin M."/>
            <person name="Caldwell M."/>
            <person name="Lawson P.A."/>
            <person name="Onstott T.C."/>
            <person name="Grzymski J."/>
            <person name="Neveux I."/>
            <person name="Lollar B.S."/>
            <person name="Russell C.E."/>
            <person name="Moser D.P."/>
        </authorList>
    </citation>
    <scope>NUCLEOTIDE SEQUENCE [LARGE SCALE GENOMIC DNA]</scope>
    <source>
        <strain evidence="1 2">DRI-13</strain>
    </source>
</reference>
<dbReference type="Gene3D" id="3.90.550.10">
    <property type="entry name" value="Spore Coat Polysaccharide Biosynthesis Protein SpsA, Chain A"/>
    <property type="match status" value="1"/>
</dbReference>
<dbReference type="PANTHER" id="PTHR42866:SF1">
    <property type="entry name" value="SPORE COAT POLYSACCHARIDE BIOSYNTHESIS PROTEIN SPSF"/>
    <property type="match status" value="1"/>
</dbReference>
<dbReference type="InterPro" id="IPR029044">
    <property type="entry name" value="Nucleotide-diphossugar_trans"/>
</dbReference>
<dbReference type="PANTHER" id="PTHR42866">
    <property type="entry name" value="3-DEOXY-MANNO-OCTULOSONATE CYTIDYLYLTRANSFERASE"/>
    <property type="match status" value="1"/>
</dbReference>
<evidence type="ECO:0000313" key="2">
    <source>
        <dbReference type="Proteomes" id="UP000515847"/>
    </source>
</evidence>
<gene>
    <name evidence="1" type="ORF">BR63_12250</name>
</gene>
<evidence type="ECO:0008006" key="3">
    <source>
        <dbReference type="Google" id="ProtNLM"/>
    </source>
</evidence>
<keyword evidence="2" id="KW-1185">Reference proteome</keyword>
<dbReference type="Proteomes" id="UP000515847">
    <property type="component" value="Chromosome"/>
</dbReference>
<dbReference type="EMBL" id="CP045798">
    <property type="protein sequence ID" value="QNB47011.1"/>
    <property type="molecule type" value="Genomic_DNA"/>
</dbReference>
<dbReference type="AlphaFoldDB" id="A0A7G6E4K7"/>
<accession>A0A7G6E4K7</accession>
<dbReference type="SUPFAM" id="SSF53448">
    <property type="entry name" value="Nucleotide-diphospho-sugar transferases"/>
    <property type="match status" value="1"/>
</dbReference>
<dbReference type="KEGG" id="tfr:BR63_12250"/>
<dbReference type="GO" id="GO:0005829">
    <property type="term" value="C:cytosol"/>
    <property type="evidence" value="ECO:0007669"/>
    <property type="project" value="TreeGrafter"/>
</dbReference>
<name>A0A7G6E4K7_THEFR</name>
<organism evidence="1 2">
    <name type="scientific">Thermanaerosceptrum fracticalcis</name>
    <dbReference type="NCBI Taxonomy" id="1712410"/>
    <lineage>
        <taxon>Bacteria</taxon>
        <taxon>Bacillati</taxon>
        <taxon>Bacillota</taxon>
        <taxon>Clostridia</taxon>
        <taxon>Eubacteriales</taxon>
        <taxon>Peptococcaceae</taxon>
        <taxon>Thermanaerosceptrum</taxon>
    </lineage>
</organism>
<dbReference type="RefSeq" id="WP_034420617.1">
    <property type="nucleotide sequence ID" value="NZ_CP045798.1"/>
</dbReference>
<dbReference type="Pfam" id="PF02348">
    <property type="entry name" value="CTP_transf_3"/>
    <property type="match status" value="1"/>
</dbReference>
<dbReference type="OrthoDB" id="9815559at2"/>
<dbReference type="InterPro" id="IPR003329">
    <property type="entry name" value="Cytidylyl_trans"/>
</dbReference>